<dbReference type="CDD" id="cd02980">
    <property type="entry name" value="TRX_Fd_family"/>
    <property type="match status" value="1"/>
</dbReference>
<proteinExistence type="predicted"/>
<dbReference type="SUPFAM" id="SSF52833">
    <property type="entry name" value="Thioredoxin-like"/>
    <property type="match status" value="1"/>
</dbReference>
<evidence type="ECO:0008006" key="3">
    <source>
        <dbReference type="Google" id="ProtNLM"/>
    </source>
</evidence>
<organism evidence="1 2">
    <name type="scientific">Candidatus Magasanikbacteria bacterium CG10_big_fil_rev_8_21_14_0_10_38_6</name>
    <dbReference type="NCBI Taxonomy" id="1974647"/>
    <lineage>
        <taxon>Bacteria</taxon>
        <taxon>Candidatus Magasanikiibacteriota</taxon>
    </lineage>
</organism>
<evidence type="ECO:0000313" key="2">
    <source>
        <dbReference type="Proteomes" id="UP000228528"/>
    </source>
</evidence>
<sequence length="101" mass="11333">MNQKKVRVCNGSWCCRYGSTRIFQVIKKAFGLKFRNKNAKIDLDYCKCLGYCSSGPNVAVDDGMIFLADEDTVVEEILKGGEHRERGGVEMTIEDSFLGDI</sequence>
<gene>
    <name evidence="1" type="ORF">COU30_02225</name>
</gene>
<dbReference type="Pfam" id="PF01257">
    <property type="entry name" value="2Fe-2S_thioredx"/>
    <property type="match status" value="1"/>
</dbReference>
<reference evidence="2" key="1">
    <citation type="submission" date="2017-09" db="EMBL/GenBank/DDBJ databases">
        <title>Depth-based differentiation of microbial function through sediment-hosted aquifers and enrichment of novel symbionts in the deep terrestrial subsurface.</title>
        <authorList>
            <person name="Probst A.J."/>
            <person name="Ladd B."/>
            <person name="Jarett J.K."/>
            <person name="Geller-Mcgrath D.E."/>
            <person name="Sieber C.M.K."/>
            <person name="Emerson J.B."/>
            <person name="Anantharaman K."/>
            <person name="Thomas B.C."/>
            <person name="Malmstrom R."/>
            <person name="Stieglmeier M."/>
            <person name="Klingl A."/>
            <person name="Woyke T."/>
            <person name="Ryan C.M."/>
            <person name="Banfield J.F."/>
        </authorList>
    </citation>
    <scope>NUCLEOTIDE SEQUENCE [LARGE SCALE GENOMIC DNA]</scope>
</reference>
<dbReference type="Gene3D" id="3.40.30.10">
    <property type="entry name" value="Glutaredoxin"/>
    <property type="match status" value="1"/>
</dbReference>
<protein>
    <recommendedName>
        <fullName evidence="3">(2Fe-2S) ferredoxin domain-containing protein</fullName>
    </recommendedName>
</protein>
<comment type="caution">
    <text evidence="1">The sequence shown here is derived from an EMBL/GenBank/DDBJ whole genome shotgun (WGS) entry which is preliminary data.</text>
</comment>
<name>A0A2M6P172_9BACT</name>
<dbReference type="Proteomes" id="UP000228528">
    <property type="component" value="Unassembled WGS sequence"/>
</dbReference>
<dbReference type="EMBL" id="PFBW01000099">
    <property type="protein sequence ID" value="PIR77482.1"/>
    <property type="molecule type" value="Genomic_DNA"/>
</dbReference>
<evidence type="ECO:0000313" key="1">
    <source>
        <dbReference type="EMBL" id="PIR77482.1"/>
    </source>
</evidence>
<dbReference type="AlphaFoldDB" id="A0A2M6P172"/>
<accession>A0A2M6P172</accession>
<dbReference type="InterPro" id="IPR036249">
    <property type="entry name" value="Thioredoxin-like_sf"/>
</dbReference>